<accession>A0A151GIU7</accession>
<dbReference type="InParanoid" id="A0A151GIU7"/>
<keyword evidence="2" id="KW-1185">Reference proteome</keyword>
<name>A0A151GIU7_DRECN</name>
<gene>
    <name evidence="1" type="ORF">DCS_04021</name>
</gene>
<dbReference type="RefSeq" id="XP_040656366.1">
    <property type="nucleotide sequence ID" value="XM_040801333.1"/>
</dbReference>
<dbReference type="EMBL" id="LAYC01000002">
    <property type="protein sequence ID" value="KYK57014.1"/>
    <property type="molecule type" value="Genomic_DNA"/>
</dbReference>
<evidence type="ECO:0000313" key="2">
    <source>
        <dbReference type="Proteomes" id="UP000076580"/>
    </source>
</evidence>
<proteinExistence type="predicted"/>
<dbReference type="GeneID" id="63716664"/>
<comment type="caution">
    <text evidence="1">The sequence shown here is derived from an EMBL/GenBank/DDBJ whole genome shotgun (WGS) entry which is preliminary data.</text>
</comment>
<sequence length="106" mass="11517">MYADLPHYGLLASDSLQHRGSLVDLFHESIQIYPEAEGGRASSAALVERPAQDRGVQQVNFASAEPNEVDAITIVKRALRHIQVLGISTLPAMYPPSPATLILLKI</sequence>
<protein>
    <submittedName>
        <fullName evidence="1">Uncharacterized protein</fullName>
    </submittedName>
</protein>
<dbReference type="AlphaFoldDB" id="A0A151GIU7"/>
<reference evidence="1 2" key="1">
    <citation type="journal article" date="2016" name="Sci. Rep.">
        <title>Insights into Adaptations to a Near-Obligate Nematode Endoparasitic Lifestyle from the Finished Genome of Drechmeria coniospora.</title>
        <authorList>
            <person name="Zhang L."/>
            <person name="Zhou Z."/>
            <person name="Guo Q."/>
            <person name="Fokkens L."/>
            <person name="Miskei M."/>
            <person name="Pocsi I."/>
            <person name="Zhang W."/>
            <person name="Chen M."/>
            <person name="Wang L."/>
            <person name="Sun Y."/>
            <person name="Donzelli B.G."/>
            <person name="Gibson D.M."/>
            <person name="Nelson D.R."/>
            <person name="Luo J.G."/>
            <person name="Rep M."/>
            <person name="Liu H."/>
            <person name="Yang S."/>
            <person name="Wang J."/>
            <person name="Krasnoff S.B."/>
            <person name="Xu Y."/>
            <person name="Molnar I."/>
            <person name="Lin M."/>
        </authorList>
    </citation>
    <scope>NUCLEOTIDE SEQUENCE [LARGE SCALE GENOMIC DNA]</scope>
    <source>
        <strain evidence="1 2">ARSEF 6962</strain>
    </source>
</reference>
<dbReference type="Proteomes" id="UP000076580">
    <property type="component" value="Chromosome 02"/>
</dbReference>
<organism evidence="1 2">
    <name type="scientific">Drechmeria coniospora</name>
    <name type="common">Nematophagous fungus</name>
    <name type="synonym">Meria coniospora</name>
    <dbReference type="NCBI Taxonomy" id="98403"/>
    <lineage>
        <taxon>Eukaryota</taxon>
        <taxon>Fungi</taxon>
        <taxon>Dikarya</taxon>
        <taxon>Ascomycota</taxon>
        <taxon>Pezizomycotina</taxon>
        <taxon>Sordariomycetes</taxon>
        <taxon>Hypocreomycetidae</taxon>
        <taxon>Hypocreales</taxon>
        <taxon>Ophiocordycipitaceae</taxon>
        <taxon>Drechmeria</taxon>
    </lineage>
</organism>
<evidence type="ECO:0000313" key="1">
    <source>
        <dbReference type="EMBL" id="KYK57014.1"/>
    </source>
</evidence>